<keyword evidence="3" id="KW-1185">Reference proteome</keyword>
<reference evidence="2 3" key="1">
    <citation type="journal article" date="2023" name="G3 (Bethesda)">
        <title>A chromosome-length genome assembly and annotation of blackberry (Rubus argutus, cv. 'Hillquist').</title>
        <authorList>
            <person name="Bruna T."/>
            <person name="Aryal R."/>
            <person name="Dudchenko O."/>
            <person name="Sargent D.J."/>
            <person name="Mead D."/>
            <person name="Buti M."/>
            <person name="Cavallini A."/>
            <person name="Hytonen T."/>
            <person name="Andres J."/>
            <person name="Pham M."/>
            <person name="Weisz D."/>
            <person name="Mascagni F."/>
            <person name="Usai G."/>
            <person name="Natali L."/>
            <person name="Bassil N."/>
            <person name="Fernandez G.E."/>
            <person name="Lomsadze A."/>
            <person name="Armour M."/>
            <person name="Olukolu B."/>
            <person name="Poorten T."/>
            <person name="Britton C."/>
            <person name="Davik J."/>
            <person name="Ashrafi H."/>
            <person name="Aiden E.L."/>
            <person name="Borodovsky M."/>
            <person name="Worthington M."/>
        </authorList>
    </citation>
    <scope>NUCLEOTIDE SEQUENCE [LARGE SCALE GENOMIC DNA]</scope>
    <source>
        <strain evidence="2">PI 553951</strain>
    </source>
</reference>
<evidence type="ECO:0000256" key="1">
    <source>
        <dbReference type="ARBA" id="ARBA00005437"/>
    </source>
</evidence>
<dbReference type="SUPFAM" id="SSF54518">
    <property type="entry name" value="Tubby C-terminal domain-like"/>
    <property type="match status" value="1"/>
</dbReference>
<dbReference type="Proteomes" id="UP001457282">
    <property type="component" value="Unassembled WGS sequence"/>
</dbReference>
<dbReference type="PANTHER" id="PTHR31087">
    <property type="match status" value="1"/>
</dbReference>
<gene>
    <name evidence="2" type="ORF">M0R45_024440</name>
</gene>
<proteinExistence type="inferred from homology"/>
<dbReference type="EMBL" id="JBEDUW010000005">
    <property type="protein sequence ID" value="KAK9927247.1"/>
    <property type="molecule type" value="Genomic_DNA"/>
</dbReference>
<dbReference type="Gene3D" id="2.40.160.200">
    <property type="entry name" value="LURP1-related"/>
    <property type="match status" value="1"/>
</dbReference>
<comment type="similarity">
    <text evidence="1">Belongs to the LOR family.</text>
</comment>
<dbReference type="InterPro" id="IPR007612">
    <property type="entry name" value="LOR"/>
</dbReference>
<dbReference type="Pfam" id="PF04525">
    <property type="entry name" value="LOR"/>
    <property type="match status" value="1"/>
</dbReference>
<sequence>MAKVCPGEAPQVPPIAPCMSSKRETYTIWMKSLVCNTNGCTVYNSSGEIVYRVENYDKKCSNEVHLMNLQGKLLYTIRKKKLQAFERWDGYRRSGGSYKLNEEKPRFQVKRYSRMRMGSLACQITVEFDKYWIVRLTGKTTAGFRIVDIHGGIVAEAKKKLSSSGVVLGEDVLTLEVETHMDHSLVMALVTAYGLICRKM</sequence>
<dbReference type="InterPro" id="IPR038595">
    <property type="entry name" value="LOR_sf"/>
</dbReference>
<organism evidence="2 3">
    <name type="scientific">Rubus argutus</name>
    <name type="common">Southern blackberry</name>
    <dbReference type="NCBI Taxonomy" id="59490"/>
    <lineage>
        <taxon>Eukaryota</taxon>
        <taxon>Viridiplantae</taxon>
        <taxon>Streptophyta</taxon>
        <taxon>Embryophyta</taxon>
        <taxon>Tracheophyta</taxon>
        <taxon>Spermatophyta</taxon>
        <taxon>Magnoliopsida</taxon>
        <taxon>eudicotyledons</taxon>
        <taxon>Gunneridae</taxon>
        <taxon>Pentapetalae</taxon>
        <taxon>rosids</taxon>
        <taxon>fabids</taxon>
        <taxon>Rosales</taxon>
        <taxon>Rosaceae</taxon>
        <taxon>Rosoideae</taxon>
        <taxon>Rosoideae incertae sedis</taxon>
        <taxon>Rubus</taxon>
    </lineage>
</organism>
<dbReference type="AlphaFoldDB" id="A0AAW1WRK8"/>
<comment type="caution">
    <text evidence="2">The sequence shown here is derived from an EMBL/GenBank/DDBJ whole genome shotgun (WGS) entry which is preliminary data.</text>
</comment>
<accession>A0AAW1WRK8</accession>
<name>A0AAW1WRK8_RUBAR</name>
<dbReference type="PANTHER" id="PTHR31087:SF59">
    <property type="entry name" value="PROTEIN LURP-ONE-RELATED 4"/>
    <property type="match status" value="1"/>
</dbReference>
<evidence type="ECO:0000313" key="3">
    <source>
        <dbReference type="Proteomes" id="UP001457282"/>
    </source>
</evidence>
<protein>
    <submittedName>
        <fullName evidence="2">Uncharacterized protein</fullName>
    </submittedName>
</protein>
<evidence type="ECO:0000313" key="2">
    <source>
        <dbReference type="EMBL" id="KAK9927247.1"/>
    </source>
</evidence>
<dbReference type="InterPro" id="IPR025659">
    <property type="entry name" value="Tubby-like_C"/>
</dbReference>